<dbReference type="RefSeq" id="WP_008886504.1">
    <property type="nucleotide sequence ID" value="NZ_FNAV01000005.1"/>
</dbReference>
<reference evidence="7" key="1">
    <citation type="submission" date="2016-10" db="EMBL/GenBank/DDBJ databases">
        <authorList>
            <person name="Varghese N."/>
            <person name="Submissions S."/>
        </authorList>
    </citation>
    <scope>NUCLEOTIDE SEQUENCE [LARGE SCALE GENOMIC DNA]</scope>
    <source>
        <strain evidence="7">DSM 10146</strain>
    </source>
</reference>
<dbReference type="OrthoDB" id="5290098at2"/>
<dbReference type="AlphaFoldDB" id="A0A1G7EBY0"/>
<dbReference type="EMBL" id="FNAV01000005">
    <property type="protein sequence ID" value="SDE61163.1"/>
    <property type="molecule type" value="Genomic_DNA"/>
</dbReference>
<dbReference type="GO" id="GO:0003700">
    <property type="term" value="F:DNA-binding transcription factor activity"/>
    <property type="evidence" value="ECO:0007669"/>
    <property type="project" value="TreeGrafter"/>
</dbReference>
<evidence type="ECO:0000259" key="5">
    <source>
        <dbReference type="PROSITE" id="PS51063"/>
    </source>
</evidence>
<accession>A0A1G7EBY0</accession>
<dbReference type="InterPro" id="IPR018490">
    <property type="entry name" value="cNMP-bd_dom_sf"/>
</dbReference>
<dbReference type="PROSITE" id="PS51063">
    <property type="entry name" value="HTH_CRP_2"/>
    <property type="match status" value="1"/>
</dbReference>
<dbReference type="GO" id="GO:0003677">
    <property type="term" value="F:DNA binding"/>
    <property type="evidence" value="ECO:0007669"/>
    <property type="project" value="UniProtKB-KW"/>
</dbReference>
<dbReference type="CDD" id="cd00038">
    <property type="entry name" value="CAP_ED"/>
    <property type="match status" value="1"/>
</dbReference>
<dbReference type="PANTHER" id="PTHR24567">
    <property type="entry name" value="CRP FAMILY TRANSCRIPTIONAL REGULATORY PROTEIN"/>
    <property type="match status" value="1"/>
</dbReference>
<keyword evidence="6" id="KW-0418">Kinase</keyword>
<dbReference type="Pfam" id="PF00027">
    <property type="entry name" value="cNMP_binding"/>
    <property type="match status" value="1"/>
</dbReference>
<dbReference type="PROSITE" id="PS50042">
    <property type="entry name" value="CNMP_BINDING_3"/>
    <property type="match status" value="1"/>
</dbReference>
<dbReference type="SMART" id="SM00100">
    <property type="entry name" value="cNMP"/>
    <property type="match status" value="1"/>
</dbReference>
<evidence type="ECO:0000259" key="4">
    <source>
        <dbReference type="PROSITE" id="PS50042"/>
    </source>
</evidence>
<dbReference type="SMART" id="SM00419">
    <property type="entry name" value="HTH_CRP"/>
    <property type="match status" value="1"/>
</dbReference>
<dbReference type="Gene3D" id="2.60.120.10">
    <property type="entry name" value="Jelly Rolls"/>
    <property type="match status" value="1"/>
</dbReference>
<keyword evidence="6" id="KW-0808">Transferase</keyword>
<evidence type="ECO:0000313" key="6">
    <source>
        <dbReference type="EMBL" id="SDE61163.1"/>
    </source>
</evidence>
<dbReference type="InterPro" id="IPR012318">
    <property type="entry name" value="HTH_CRP"/>
</dbReference>
<dbReference type="GO" id="GO:0005829">
    <property type="term" value="C:cytosol"/>
    <property type="evidence" value="ECO:0007669"/>
    <property type="project" value="TreeGrafter"/>
</dbReference>
<evidence type="ECO:0000313" key="7">
    <source>
        <dbReference type="Proteomes" id="UP000198994"/>
    </source>
</evidence>
<dbReference type="SUPFAM" id="SSF51206">
    <property type="entry name" value="cAMP-binding domain-like"/>
    <property type="match status" value="1"/>
</dbReference>
<evidence type="ECO:0000256" key="1">
    <source>
        <dbReference type="ARBA" id="ARBA00023015"/>
    </source>
</evidence>
<dbReference type="SUPFAM" id="SSF46785">
    <property type="entry name" value="Winged helix' DNA-binding domain"/>
    <property type="match status" value="1"/>
</dbReference>
<dbReference type="InterPro" id="IPR014710">
    <property type="entry name" value="RmlC-like_jellyroll"/>
</dbReference>
<dbReference type="InterPro" id="IPR036390">
    <property type="entry name" value="WH_DNA-bd_sf"/>
</dbReference>
<sequence length="235" mass="25763">MKISAAYPELLEIGLLEGLPVASRAAFLDACTLRFCNSETPLLTQHEPTTGCYLIARGRVVITYLDGDGNESMVHVAGPGEIVGEVEALSGSLCVASCTTMPDTTVLNCPVSVLMEYAQQPSVLRNLARILHERLIRDLENRSVEQFQTVEARLNNYLCVFSTADDPEIRVSQTQLATLLACSRQKVNRMLKDLRDAGVIDLSRGRIRVLDRTAVGCRRCAEEALLAPANDRRTG</sequence>
<dbReference type="STRING" id="282683.SAMN04488105_105265"/>
<evidence type="ECO:0000256" key="3">
    <source>
        <dbReference type="ARBA" id="ARBA00023163"/>
    </source>
</evidence>
<keyword evidence="3" id="KW-0804">Transcription</keyword>
<dbReference type="Proteomes" id="UP000198994">
    <property type="component" value="Unassembled WGS sequence"/>
</dbReference>
<evidence type="ECO:0000256" key="2">
    <source>
        <dbReference type="ARBA" id="ARBA00023125"/>
    </source>
</evidence>
<keyword evidence="1" id="KW-0805">Transcription regulation</keyword>
<gene>
    <name evidence="6" type="ORF">SAMN04488105_105265</name>
</gene>
<keyword evidence="2" id="KW-0238">DNA-binding</keyword>
<organism evidence="6 7">
    <name type="scientific">Salipiger thiooxidans</name>
    <dbReference type="NCBI Taxonomy" id="282683"/>
    <lineage>
        <taxon>Bacteria</taxon>
        <taxon>Pseudomonadati</taxon>
        <taxon>Pseudomonadota</taxon>
        <taxon>Alphaproteobacteria</taxon>
        <taxon>Rhodobacterales</taxon>
        <taxon>Roseobacteraceae</taxon>
        <taxon>Salipiger</taxon>
    </lineage>
</organism>
<dbReference type="InterPro" id="IPR036388">
    <property type="entry name" value="WH-like_DNA-bd_sf"/>
</dbReference>
<dbReference type="InterPro" id="IPR050397">
    <property type="entry name" value="Env_Response_Regulators"/>
</dbReference>
<dbReference type="InterPro" id="IPR000595">
    <property type="entry name" value="cNMP-bd_dom"/>
</dbReference>
<dbReference type="PANTHER" id="PTHR24567:SF74">
    <property type="entry name" value="HTH-TYPE TRANSCRIPTIONAL REGULATOR ARCR"/>
    <property type="match status" value="1"/>
</dbReference>
<name>A0A1G7EBY0_9RHOB</name>
<protein>
    <submittedName>
        <fullName evidence="6">cAMP-binding domain of CRP or a regulatory subunit of cAMP-dependent protein kinases</fullName>
    </submittedName>
</protein>
<dbReference type="GO" id="GO:0016301">
    <property type="term" value="F:kinase activity"/>
    <property type="evidence" value="ECO:0007669"/>
    <property type="project" value="UniProtKB-KW"/>
</dbReference>
<dbReference type="Gene3D" id="1.10.10.10">
    <property type="entry name" value="Winged helix-like DNA-binding domain superfamily/Winged helix DNA-binding domain"/>
    <property type="match status" value="1"/>
</dbReference>
<feature type="domain" description="Cyclic nucleotide-binding" evidence="4">
    <location>
        <begin position="15"/>
        <end position="107"/>
    </location>
</feature>
<feature type="domain" description="HTH crp-type" evidence="5">
    <location>
        <begin position="148"/>
        <end position="213"/>
    </location>
</feature>
<proteinExistence type="predicted"/>
<keyword evidence="7" id="KW-1185">Reference proteome</keyword>
<dbReference type="Pfam" id="PF13545">
    <property type="entry name" value="HTH_Crp_2"/>
    <property type="match status" value="1"/>
</dbReference>